<keyword evidence="1 4" id="KW-0808">Transferase</keyword>
<evidence type="ECO:0000313" key="5">
    <source>
        <dbReference type="Proteomes" id="UP000249354"/>
    </source>
</evidence>
<name>A0A2W4UPC9_9CYAN</name>
<dbReference type="SUPFAM" id="SSF53756">
    <property type="entry name" value="UDP-Glycosyltransferase/glycogen phosphorylase"/>
    <property type="match status" value="1"/>
</dbReference>
<reference evidence="5" key="1">
    <citation type="submission" date="2018-04" db="EMBL/GenBank/DDBJ databases">
        <authorList>
            <person name="Cornet L."/>
        </authorList>
    </citation>
    <scope>NUCLEOTIDE SEQUENCE [LARGE SCALE GENOMIC DNA]</scope>
</reference>
<evidence type="ECO:0000259" key="2">
    <source>
        <dbReference type="Pfam" id="PF00534"/>
    </source>
</evidence>
<feature type="domain" description="Glycosyl transferase family 1" evidence="2">
    <location>
        <begin position="188"/>
        <end position="344"/>
    </location>
</feature>
<dbReference type="Pfam" id="PF13439">
    <property type="entry name" value="Glyco_transf_4"/>
    <property type="match status" value="1"/>
</dbReference>
<dbReference type="EMBL" id="QBMC01000023">
    <property type="protein sequence ID" value="PZO21120.1"/>
    <property type="molecule type" value="Genomic_DNA"/>
</dbReference>
<evidence type="ECO:0000259" key="3">
    <source>
        <dbReference type="Pfam" id="PF13439"/>
    </source>
</evidence>
<dbReference type="GO" id="GO:0016757">
    <property type="term" value="F:glycosyltransferase activity"/>
    <property type="evidence" value="ECO:0007669"/>
    <property type="project" value="InterPro"/>
</dbReference>
<accession>A0A2W4UPC9</accession>
<reference evidence="4 5" key="2">
    <citation type="submission" date="2018-06" db="EMBL/GenBank/DDBJ databases">
        <title>Metagenomic assembly of (sub)arctic Cyanobacteria and their associated microbiome from non-axenic cultures.</title>
        <authorList>
            <person name="Baurain D."/>
        </authorList>
    </citation>
    <scope>NUCLEOTIDE SEQUENCE [LARGE SCALE GENOMIC DNA]</scope>
    <source>
        <strain evidence="4">ULC129bin1</strain>
    </source>
</reference>
<protein>
    <submittedName>
        <fullName evidence="4">Glycosyl transferase group 1</fullName>
    </submittedName>
</protein>
<dbReference type="Gene3D" id="3.40.50.2000">
    <property type="entry name" value="Glycogen Phosphorylase B"/>
    <property type="match status" value="2"/>
</dbReference>
<dbReference type="PANTHER" id="PTHR46401">
    <property type="entry name" value="GLYCOSYLTRANSFERASE WBBK-RELATED"/>
    <property type="match status" value="1"/>
</dbReference>
<dbReference type="InterPro" id="IPR001296">
    <property type="entry name" value="Glyco_trans_1"/>
</dbReference>
<evidence type="ECO:0000313" key="4">
    <source>
        <dbReference type="EMBL" id="PZO21120.1"/>
    </source>
</evidence>
<sequence length="409" mass="46155">MRIAILRRAPKTSVSMDVYADGLISGLKSVRPDWTISEYHPAIKFSSPDEFRWFDGVKKYQEQYWRYPSKLSHIEADVFHIIDHSDGYLSRWLRRTERLNVVTCHDLINLAQPDVFKGCARFPWMSMALWKWAVEGMNQADRVVTVSAYTKQDAIKYLGISAQDITVIPNAVDKAFRPLPPDQIQSIRRRYQLSIETFCLFNIGSSNPRKNILTILAVVAELKKQEVPIHFFKAGVDFNSAQKQFIHSHDLTSHVSYVGQVDQTTLIELYNAADCLLAPSVYEGFGFTILEAMASGTPVITANVTAMPEVAGDAAILVDPLNVEEITQAVRSLYTHPGERQSLVGKGLERSSQFTWQSTAEQVARVYEQVYEQARSPTTSFSFKSANQSSLGDRCKQQPSAQEIYGVKK</sequence>
<dbReference type="PANTHER" id="PTHR46401:SF2">
    <property type="entry name" value="GLYCOSYLTRANSFERASE WBBK-RELATED"/>
    <property type="match status" value="1"/>
</dbReference>
<comment type="caution">
    <text evidence="4">The sequence shown here is derived from an EMBL/GenBank/DDBJ whole genome shotgun (WGS) entry which is preliminary data.</text>
</comment>
<feature type="domain" description="Glycosyltransferase subfamily 4-like N-terminal" evidence="3">
    <location>
        <begin position="57"/>
        <end position="174"/>
    </location>
</feature>
<proteinExistence type="predicted"/>
<evidence type="ECO:0000256" key="1">
    <source>
        <dbReference type="ARBA" id="ARBA00022679"/>
    </source>
</evidence>
<dbReference type="CDD" id="cd03809">
    <property type="entry name" value="GT4_MtfB-like"/>
    <property type="match status" value="1"/>
</dbReference>
<gene>
    <name evidence="4" type="ORF">DCF25_05600</name>
</gene>
<dbReference type="Pfam" id="PF00534">
    <property type="entry name" value="Glycos_transf_1"/>
    <property type="match status" value="1"/>
</dbReference>
<organism evidence="4 5">
    <name type="scientific">Leptolyngbya foveolarum</name>
    <dbReference type="NCBI Taxonomy" id="47253"/>
    <lineage>
        <taxon>Bacteria</taxon>
        <taxon>Bacillati</taxon>
        <taxon>Cyanobacteriota</taxon>
        <taxon>Cyanophyceae</taxon>
        <taxon>Leptolyngbyales</taxon>
        <taxon>Leptolyngbyaceae</taxon>
        <taxon>Leptolyngbya group</taxon>
        <taxon>Leptolyngbya</taxon>
    </lineage>
</organism>
<dbReference type="AlphaFoldDB" id="A0A2W4UPC9"/>
<dbReference type="Proteomes" id="UP000249354">
    <property type="component" value="Unassembled WGS sequence"/>
</dbReference>
<dbReference type="InterPro" id="IPR028098">
    <property type="entry name" value="Glyco_trans_4-like_N"/>
</dbReference>